<dbReference type="AlphaFoldDB" id="A0A560HDN7"/>
<evidence type="ECO:0000313" key="3">
    <source>
        <dbReference type="Proteomes" id="UP000315751"/>
    </source>
</evidence>
<organism evidence="2 3">
    <name type="scientific">Nitrospirillum amazonense</name>
    <dbReference type="NCBI Taxonomy" id="28077"/>
    <lineage>
        <taxon>Bacteria</taxon>
        <taxon>Pseudomonadati</taxon>
        <taxon>Pseudomonadota</taxon>
        <taxon>Alphaproteobacteria</taxon>
        <taxon>Rhodospirillales</taxon>
        <taxon>Azospirillaceae</taxon>
        <taxon>Nitrospirillum</taxon>
    </lineage>
</organism>
<evidence type="ECO:0000313" key="2">
    <source>
        <dbReference type="EMBL" id="TWB44515.1"/>
    </source>
</evidence>
<proteinExistence type="predicted"/>
<reference evidence="2 3" key="1">
    <citation type="submission" date="2019-06" db="EMBL/GenBank/DDBJ databases">
        <title>Genomic Encyclopedia of Type Strains, Phase IV (KMG-V): Genome sequencing to study the core and pangenomes of soil and plant-associated prokaryotes.</title>
        <authorList>
            <person name="Whitman W."/>
        </authorList>
    </citation>
    <scope>NUCLEOTIDE SEQUENCE [LARGE SCALE GENOMIC DNA]</scope>
    <source>
        <strain evidence="2 3">BR 11622</strain>
    </source>
</reference>
<dbReference type="RefSeq" id="WP_145730384.1">
    <property type="nucleotide sequence ID" value="NZ_VITR01000003.1"/>
</dbReference>
<sequence length="89" mass="9793">MASVPLAPSPLPAPLERAAAVHHRLVEAFIRLTQDELARQPDEYARDSLNELLDVLKGQRVAYTPGSQRLAKDPANESRPRDTIAANQP</sequence>
<dbReference type="OrthoDB" id="7307079at2"/>
<comment type="caution">
    <text evidence="2">The sequence shown here is derived from an EMBL/GenBank/DDBJ whole genome shotgun (WGS) entry which is preliminary data.</text>
</comment>
<gene>
    <name evidence="2" type="ORF">FBZ90_103423</name>
</gene>
<feature type="region of interest" description="Disordered" evidence="1">
    <location>
        <begin position="64"/>
        <end position="89"/>
    </location>
</feature>
<protein>
    <submittedName>
        <fullName evidence="2">Uncharacterized protein</fullName>
    </submittedName>
</protein>
<feature type="compositionally biased region" description="Basic and acidic residues" evidence="1">
    <location>
        <begin position="70"/>
        <end position="82"/>
    </location>
</feature>
<name>A0A560HDN7_9PROT</name>
<dbReference type="Proteomes" id="UP000315751">
    <property type="component" value="Unassembled WGS sequence"/>
</dbReference>
<dbReference type="EMBL" id="VITR01000003">
    <property type="protein sequence ID" value="TWB44515.1"/>
    <property type="molecule type" value="Genomic_DNA"/>
</dbReference>
<evidence type="ECO:0000256" key="1">
    <source>
        <dbReference type="SAM" id="MobiDB-lite"/>
    </source>
</evidence>
<accession>A0A560HDN7</accession>
<keyword evidence="3" id="KW-1185">Reference proteome</keyword>